<accession>N1PQJ7</accession>
<reference evidence="4" key="1">
    <citation type="journal article" date="2012" name="PLoS Genet.">
        <title>The genomes of the fungal plant pathogens Cladosporium fulvum and Dothistroma septosporum reveal adaptation to different hosts and lifestyles but also signatures of common ancestry.</title>
        <authorList>
            <person name="de Wit P.J.G.M."/>
            <person name="van der Burgt A."/>
            <person name="Oekmen B."/>
            <person name="Stergiopoulos I."/>
            <person name="Abd-Elsalam K.A."/>
            <person name="Aerts A.L."/>
            <person name="Bahkali A.H."/>
            <person name="Beenen H.G."/>
            <person name="Chettri P."/>
            <person name="Cox M.P."/>
            <person name="Datema E."/>
            <person name="de Vries R.P."/>
            <person name="Dhillon B."/>
            <person name="Ganley A.R."/>
            <person name="Griffiths S.A."/>
            <person name="Guo Y."/>
            <person name="Hamelin R.C."/>
            <person name="Henrissat B."/>
            <person name="Kabir M.S."/>
            <person name="Jashni M.K."/>
            <person name="Kema G."/>
            <person name="Klaubauf S."/>
            <person name="Lapidus A."/>
            <person name="Levasseur A."/>
            <person name="Lindquist E."/>
            <person name="Mehrabi R."/>
            <person name="Ohm R.A."/>
            <person name="Owen T.J."/>
            <person name="Salamov A."/>
            <person name="Schwelm A."/>
            <person name="Schijlen E."/>
            <person name="Sun H."/>
            <person name="van den Burg H.A."/>
            <person name="van Ham R.C.H.J."/>
            <person name="Zhang S."/>
            <person name="Goodwin S.B."/>
            <person name="Grigoriev I.V."/>
            <person name="Collemare J."/>
            <person name="Bradshaw R.E."/>
        </authorList>
    </citation>
    <scope>NUCLEOTIDE SEQUENCE [LARGE SCALE GENOMIC DNA]</scope>
    <source>
        <strain evidence="4">NZE10 / CBS 128990</strain>
    </source>
</reference>
<dbReference type="Gene3D" id="1.10.405.20">
    <property type="match status" value="1"/>
</dbReference>
<dbReference type="OrthoDB" id="68575at2759"/>
<dbReference type="Gene3D" id="3.30.70.1990">
    <property type="match status" value="1"/>
</dbReference>
<keyword evidence="4" id="KW-1185">Reference proteome</keyword>
<organism evidence="3 4">
    <name type="scientific">Dothistroma septosporum (strain NZE10 / CBS 128990)</name>
    <name type="common">Red band needle blight fungus</name>
    <name type="synonym">Mycosphaerella pini</name>
    <dbReference type="NCBI Taxonomy" id="675120"/>
    <lineage>
        <taxon>Eukaryota</taxon>
        <taxon>Fungi</taxon>
        <taxon>Dikarya</taxon>
        <taxon>Ascomycota</taxon>
        <taxon>Pezizomycotina</taxon>
        <taxon>Dothideomycetes</taxon>
        <taxon>Dothideomycetidae</taxon>
        <taxon>Mycosphaerellales</taxon>
        <taxon>Mycosphaerellaceae</taxon>
        <taxon>Dothistroma</taxon>
    </lineage>
</organism>
<evidence type="ECO:0008006" key="5">
    <source>
        <dbReference type="Google" id="ProtNLM"/>
    </source>
</evidence>
<dbReference type="InterPro" id="IPR036188">
    <property type="entry name" value="FAD/NAD-bd_sf"/>
</dbReference>
<dbReference type="eggNOG" id="ENOG502R1TU">
    <property type="taxonomic scope" value="Eukaryota"/>
</dbReference>
<dbReference type="Gene3D" id="3.50.50.60">
    <property type="entry name" value="FAD/NAD(P)-binding domain"/>
    <property type="match status" value="1"/>
</dbReference>
<dbReference type="PANTHER" id="PTHR43734:SF7">
    <property type="entry name" value="4,4'-DIAPONEUROSPORENE OXYGENASE"/>
    <property type="match status" value="1"/>
</dbReference>
<evidence type="ECO:0000313" key="3">
    <source>
        <dbReference type="EMBL" id="EME44699.1"/>
    </source>
</evidence>
<gene>
    <name evidence="3" type="ORF">DOTSEDRAFT_72229</name>
</gene>
<proteinExistence type="predicted"/>
<dbReference type="PANTHER" id="PTHR43734">
    <property type="entry name" value="PHYTOENE DESATURASE"/>
    <property type="match status" value="1"/>
</dbReference>
<dbReference type="GO" id="GO:0016491">
    <property type="term" value="F:oxidoreductase activity"/>
    <property type="evidence" value="ECO:0007669"/>
    <property type="project" value="UniProtKB-KW"/>
</dbReference>
<reference evidence="3 4" key="2">
    <citation type="journal article" date="2012" name="PLoS Pathog.">
        <title>Diverse lifestyles and strategies of plant pathogenesis encoded in the genomes of eighteen Dothideomycetes fungi.</title>
        <authorList>
            <person name="Ohm R.A."/>
            <person name="Feau N."/>
            <person name="Henrissat B."/>
            <person name="Schoch C.L."/>
            <person name="Horwitz B.A."/>
            <person name="Barry K.W."/>
            <person name="Condon B.J."/>
            <person name="Copeland A.C."/>
            <person name="Dhillon B."/>
            <person name="Glaser F."/>
            <person name="Hesse C.N."/>
            <person name="Kosti I."/>
            <person name="LaButti K."/>
            <person name="Lindquist E.A."/>
            <person name="Lucas S."/>
            <person name="Salamov A.A."/>
            <person name="Bradshaw R.E."/>
            <person name="Ciuffetti L."/>
            <person name="Hamelin R.C."/>
            <person name="Kema G.H.J."/>
            <person name="Lawrence C."/>
            <person name="Scott J.A."/>
            <person name="Spatafora J.W."/>
            <person name="Turgeon B.G."/>
            <person name="de Wit P.J.G.M."/>
            <person name="Zhong S."/>
            <person name="Goodwin S.B."/>
            <person name="Grigoriev I.V."/>
        </authorList>
    </citation>
    <scope>NUCLEOTIDE SEQUENCE [LARGE SCALE GENOMIC DNA]</scope>
    <source>
        <strain evidence="4">NZE10 / CBS 128990</strain>
    </source>
</reference>
<keyword evidence="2" id="KW-0732">Signal</keyword>
<dbReference type="Proteomes" id="UP000016933">
    <property type="component" value="Unassembled WGS sequence"/>
</dbReference>
<dbReference type="HOGENOM" id="CLU_028280_0_0_1"/>
<dbReference type="OMA" id="SAIWNFT"/>
<feature type="chain" id="PRO_5004108962" description="Amine oxidase domain-containing protein" evidence="2">
    <location>
        <begin position="22"/>
        <end position="484"/>
    </location>
</feature>
<protein>
    <recommendedName>
        <fullName evidence="5">Amine oxidase domain-containing protein</fullName>
    </recommendedName>
</protein>
<feature type="signal peptide" evidence="2">
    <location>
        <begin position="1"/>
        <end position="21"/>
    </location>
</feature>
<evidence type="ECO:0000256" key="2">
    <source>
        <dbReference type="SAM" id="SignalP"/>
    </source>
</evidence>
<evidence type="ECO:0000256" key="1">
    <source>
        <dbReference type="ARBA" id="ARBA00023002"/>
    </source>
</evidence>
<dbReference type="AlphaFoldDB" id="N1PQJ7"/>
<name>N1PQJ7_DOTSN</name>
<dbReference type="EMBL" id="KB446539">
    <property type="protein sequence ID" value="EME44699.1"/>
    <property type="molecule type" value="Genomic_DNA"/>
</dbReference>
<dbReference type="Pfam" id="PF13450">
    <property type="entry name" value="NAD_binding_8"/>
    <property type="match status" value="1"/>
</dbReference>
<keyword evidence="1" id="KW-0560">Oxidoreductase</keyword>
<dbReference type="SUPFAM" id="SSF51905">
    <property type="entry name" value="FAD/NAD(P)-binding domain"/>
    <property type="match status" value="1"/>
</dbReference>
<evidence type="ECO:0000313" key="4">
    <source>
        <dbReference type="Proteomes" id="UP000016933"/>
    </source>
</evidence>
<sequence>MLLPRSPYLASLALQVITTFASPTSSANATIETIDRDVVVIGGGSSGTYTAIRLQQLGKSVAVVEKQNRLGGHVNTYVDYFTNTTFDYGVIIMVNITVVRDYFAYLDIPMGTFQGYVPNQQTLYADFASETNVSTMYNDAQVAAAVLGYAAQLEKYSYLSSGYHLPDPIPKDLLLPFGTFLEKYNLTALAYTIWYINEGAGDILAQPTLYMLKYFGLLQAQGLAGVSGMQFVNANNDYQSLYNSALTHLGEDTNAFLDSVPTNVHRNDTGVSVRVATPTGEKLIRAKKLVVSIPPKIQELAPFLDMTSNEQALFSQFNNSFHYAVVVGNTGFPPDALIENLNPKAPADLPPMPAAYAFAPTPVEGLHIVWCGTSHYEPVAQIKTAILEAARAVQRTYNYTSPEAGGPKIIQFRDHSPTQLEVSVEAIKDRFYDKLNALQGDMNTFWTGATWESHSSSAIWNFTEYEVLPKILESVIHMDWLCFL</sequence>